<name>A0A9W6Z2J8_AMBMO</name>
<proteinExistence type="predicted"/>
<dbReference type="Proteomes" id="UP001165063">
    <property type="component" value="Unassembled WGS sequence"/>
</dbReference>
<protein>
    <submittedName>
        <fullName evidence="2">Unnamed protein product</fullName>
    </submittedName>
</protein>
<accession>A0A9W6Z2J8</accession>
<comment type="caution">
    <text evidence="2">The sequence shown here is derived from an EMBL/GenBank/DDBJ whole genome shotgun (WGS) entry which is preliminary data.</text>
</comment>
<evidence type="ECO:0000313" key="3">
    <source>
        <dbReference type="Proteomes" id="UP001165063"/>
    </source>
</evidence>
<gene>
    <name evidence="2" type="ORF">Amon01_000709700</name>
</gene>
<evidence type="ECO:0000256" key="1">
    <source>
        <dbReference type="SAM" id="MobiDB-lite"/>
    </source>
</evidence>
<feature type="compositionally biased region" description="Basic and acidic residues" evidence="1">
    <location>
        <begin position="55"/>
        <end position="69"/>
    </location>
</feature>
<dbReference type="EMBL" id="BSXU01004973">
    <property type="protein sequence ID" value="GMG49319.1"/>
    <property type="molecule type" value="Genomic_DNA"/>
</dbReference>
<dbReference type="AlphaFoldDB" id="A0A9W6Z2J8"/>
<organism evidence="2 3">
    <name type="scientific">Ambrosiozyma monospora</name>
    <name type="common">Yeast</name>
    <name type="synonym">Endomycopsis monosporus</name>
    <dbReference type="NCBI Taxonomy" id="43982"/>
    <lineage>
        <taxon>Eukaryota</taxon>
        <taxon>Fungi</taxon>
        <taxon>Dikarya</taxon>
        <taxon>Ascomycota</taxon>
        <taxon>Saccharomycotina</taxon>
        <taxon>Pichiomycetes</taxon>
        <taxon>Pichiales</taxon>
        <taxon>Pichiaceae</taxon>
        <taxon>Ambrosiozyma</taxon>
    </lineage>
</organism>
<evidence type="ECO:0000313" key="2">
    <source>
        <dbReference type="EMBL" id="GMG49319.1"/>
    </source>
</evidence>
<reference evidence="2" key="1">
    <citation type="submission" date="2023-04" db="EMBL/GenBank/DDBJ databases">
        <title>Ambrosiozyma monospora NBRC 1965.</title>
        <authorList>
            <person name="Ichikawa N."/>
            <person name="Sato H."/>
            <person name="Tonouchi N."/>
        </authorList>
    </citation>
    <scope>NUCLEOTIDE SEQUENCE</scope>
    <source>
        <strain evidence="2">NBRC 1965</strain>
    </source>
</reference>
<sequence>MFDSSNDPHLKLQRWQLPQQNLFFQVDVIDSKVVVASRVVGPSDGPNAIMSLDAEPPKTEESGSELESKEQSLQILNLPLRLNQI</sequence>
<keyword evidence="3" id="KW-1185">Reference proteome</keyword>
<feature type="region of interest" description="Disordered" evidence="1">
    <location>
        <begin position="43"/>
        <end position="69"/>
    </location>
</feature>